<dbReference type="RefSeq" id="WP_113633651.1">
    <property type="nucleotide sequence ID" value="NZ_QNUX01000002.1"/>
</dbReference>
<accession>A0A366B524</accession>
<reference evidence="1 2" key="1">
    <citation type="submission" date="2018-07" db="EMBL/GenBank/DDBJ databases">
        <title>Complete genome sequence of Flavobacterium psychrolimnae LMG 22018.</title>
        <authorList>
            <person name="Kim D.-U."/>
        </authorList>
    </citation>
    <scope>NUCLEOTIDE SEQUENCE [LARGE SCALE GENOMIC DNA]</scope>
    <source>
        <strain evidence="1 2">LMG 22018</strain>
    </source>
</reference>
<protein>
    <submittedName>
        <fullName evidence="1">Uncharacterized protein</fullName>
    </submittedName>
</protein>
<comment type="caution">
    <text evidence="1">The sequence shown here is derived from an EMBL/GenBank/DDBJ whole genome shotgun (WGS) entry which is preliminary data.</text>
</comment>
<keyword evidence="2" id="KW-1185">Reference proteome</keyword>
<sequence length="135" mass="16175">MTKENKKKNEFADYLFNQFVKAERRDKQDWSLNYWNVLTQYAEIGLSDEEQSEERLYVFKLDITIREAMSGWNTHLLILRGKEAEQDYRERMKKYEERLRAIGHDEATIKQMLVEKPVKLTILFQCKLTTSFGAN</sequence>
<dbReference type="AlphaFoldDB" id="A0A366B524"/>
<proteinExistence type="predicted"/>
<organism evidence="1 2">
    <name type="scientific">Flavobacterium psychrolimnae</name>
    <dbReference type="NCBI Taxonomy" id="249351"/>
    <lineage>
        <taxon>Bacteria</taxon>
        <taxon>Pseudomonadati</taxon>
        <taxon>Bacteroidota</taxon>
        <taxon>Flavobacteriia</taxon>
        <taxon>Flavobacteriales</taxon>
        <taxon>Flavobacteriaceae</taxon>
        <taxon>Flavobacterium</taxon>
    </lineage>
</organism>
<evidence type="ECO:0000313" key="2">
    <source>
        <dbReference type="Proteomes" id="UP000253676"/>
    </source>
</evidence>
<dbReference type="EMBL" id="QNUX01000002">
    <property type="protein sequence ID" value="RBN51267.1"/>
    <property type="molecule type" value="Genomic_DNA"/>
</dbReference>
<name>A0A366B524_9FLAO</name>
<dbReference type="Proteomes" id="UP000253676">
    <property type="component" value="Unassembled WGS sequence"/>
</dbReference>
<dbReference type="OrthoDB" id="1357517at2"/>
<gene>
    <name evidence="1" type="ORF">DR980_02270</name>
</gene>
<evidence type="ECO:0000313" key="1">
    <source>
        <dbReference type="EMBL" id="RBN51267.1"/>
    </source>
</evidence>